<sequence length="152" mass="17046">MNLTKYDYNTDSTCASFTFQSVGPKGIIEKIVTYTPIDGFVILDGKQVTNLAFGDLDREKNEIDDLTTSNNNDRDKILATVAATVVAYTSRHGQLPIYFQGSTAARTRLYQMGINANLAEIQKLFEIRGLLNRRWLAFVPGVNFEAFLAIRK</sequence>
<dbReference type="Pfam" id="PF22028">
    <property type="entry name" value="DUF6934"/>
    <property type="match status" value="1"/>
</dbReference>
<reference evidence="2" key="1">
    <citation type="submission" date="2018-11" db="EMBL/GenBank/DDBJ databases">
        <title>Chitinophaga lutea sp.nov., isolate from arsenic contaminated soil.</title>
        <authorList>
            <person name="Zong Y."/>
        </authorList>
    </citation>
    <scope>NUCLEOTIDE SEQUENCE [LARGE SCALE GENOMIC DNA]</scope>
    <source>
        <strain evidence="2">YLT18</strain>
    </source>
</reference>
<dbReference type="Proteomes" id="UP000279089">
    <property type="component" value="Unassembled WGS sequence"/>
</dbReference>
<comment type="caution">
    <text evidence="1">The sequence shown here is derived from an EMBL/GenBank/DDBJ whole genome shotgun (WGS) entry which is preliminary data.</text>
</comment>
<organism evidence="1 2">
    <name type="scientific">Chitinophaga barathri</name>
    <dbReference type="NCBI Taxonomy" id="1647451"/>
    <lineage>
        <taxon>Bacteria</taxon>
        <taxon>Pseudomonadati</taxon>
        <taxon>Bacteroidota</taxon>
        <taxon>Chitinophagia</taxon>
        <taxon>Chitinophagales</taxon>
        <taxon>Chitinophagaceae</taxon>
        <taxon>Chitinophaga</taxon>
    </lineage>
</organism>
<dbReference type="InterPro" id="IPR053865">
    <property type="entry name" value="DUF6934"/>
</dbReference>
<name>A0A3N4N5A6_9BACT</name>
<evidence type="ECO:0000313" key="2">
    <source>
        <dbReference type="Proteomes" id="UP000279089"/>
    </source>
</evidence>
<keyword evidence="2" id="KW-1185">Reference proteome</keyword>
<proteinExistence type="predicted"/>
<accession>A0A3N4N5A6</accession>
<dbReference type="EMBL" id="RMBX01000001">
    <property type="protein sequence ID" value="RPD42813.1"/>
    <property type="molecule type" value="Genomic_DNA"/>
</dbReference>
<protein>
    <submittedName>
        <fullName evidence="1">Uncharacterized protein</fullName>
    </submittedName>
</protein>
<evidence type="ECO:0000313" key="1">
    <source>
        <dbReference type="EMBL" id="RPD42813.1"/>
    </source>
</evidence>
<dbReference type="OrthoDB" id="1343312at2"/>
<dbReference type="AlphaFoldDB" id="A0A3N4N5A6"/>
<gene>
    <name evidence="1" type="ORF">EG028_00505</name>
</gene>
<dbReference type="RefSeq" id="WP_120514094.1">
    <property type="nucleotide sequence ID" value="NZ_QXZY01000001.1"/>
</dbReference>